<proteinExistence type="predicted"/>
<dbReference type="EMBL" id="CM041542">
    <property type="protein sequence ID" value="KAI3365086.1"/>
    <property type="molecule type" value="Genomic_DNA"/>
</dbReference>
<protein>
    <submittedName>
        <fullName evidence="1">Uncharacterized protein</fullName>
    </submittedName>
</protein>
<keyword evidence="2" id="KW-1185">Reference proteome</keyword>
<gene>
    <name evidence="1" type="ORF">L3Q82_010206</name>
</gene>
<sequence>MVKDLIWKVAPALAPCLQCFNHTGSFSVAVAEVCPFCGKTYKRLKSHLPHCKAAASSKTPPTKHHVTATQTTPPSQLTASLSSPTAKCGESNQTQSVTARAQSKKTEKVSVVLPLTPTSSLPVTPLQSAHTSSPSPASLKPSIKKTKQKLSEQIKAANLSSSTTIPLNSTVSLPPTTSKPKKKSLRALIEAAKSEQVSNAALEGTTTATEDLTSASAPPSSRTTTQTETKANPDKDNVQPAVLSTDAKPKGASKIKVSKTKTTNQSLSTTKDTSSSQKLNEINTRPVNEMLLRSGSGHQPRITLQDVKATLGRANALRRSSRPSILSQIETMDDLSNKVRPGAGLSPVSISLTRISNHHLLPLAPQTLPARAETLRADDGLTMEKLQAEIRRQNTADNGSKGALTLRTLGQVRLRELPKWLSYKTPKHPRDMVEMVQRGWQWYYRRYIDVKKGGVGGLGMLLAGYCALSYIWSYPHIKRDRWRKYH</sequence>
<evidence type="ECO:0000313" key="2">
    <source>
        <dbReference type="Proteomes" id="UP000831701"/>
    </source>
</evidence>
<dbReference type="Proteomes" id="UP000831701">
    <property type="component" value="Chromosome 12"/>
</dbReference>
<comment type="caution">
    <text evidence="1">The sequence shown here is derived from an EMBL/GenBank/DDBJ whole genome shotgun (WGS) entry which is preliminary data.</text>
</comment>
<name>A0ACB8WBE2_9TELE</name>
<evidence type="ECO:0000313" key="1">
    <source>
        <dbReference type="EMBL" id="KAI3365086.1"/>
    </source>
</evidence>
<reference evidence="1" key="1">
    <citation type="submission" date="2022-04" db="EMBL/GenBank/DDBJ databases">
        <title>Jade perch genome.</title>
        <authorList>
            <person name="Chao B."/>
        </authorList>
    </citation>
    <scope>NUCLEOTIDE SEQUENCE</scope>
    <source>
        <strain evidence="1">CB-2022</strain>
    </source>
</reference>
<accession>A0ACB8WBE2</accession>
<organism evidence="1 2">
    <name type="scientific">Scortum barcoo</name>
    <name type="common">barcoo grunter</name>
    <dbReference type="NCBI Taxonomy" id="214431"/>
    <lineage>
        <taxon>Eukaryota</taxon>
        <taxon>Metazoa</taxon>
        <taxon>Chordata</taxon>
        <taxon>Craniata</taxon>
        <taxon>Vertebrata</taxon>
        <taxon>Euteleostomi</taxon>
        <taxon>Actinopterygii</taxon>
        <taxon>Neopterygii</taxon>
        <taxon>Teleostei</taxon>
        <taxon>Neoteleostei</taxon>
        <taxon>Acanthomorphata</taxon>
        <taxon>Eupercaria</taxon>
        <taxon>Centrarchiformes</taxon>
        <taxon>Terapontoidei</taxon>
        <taxon>Terapontidae</taxon>
        <taxon>Scortum</taxon>
    </lineage>
</organism>